<dbReference type="EMBL" id="CAWYQH010000013">
    <property type="protein sequence ID" value="CAK8674934.1"/>
    <property type="molecule type" value="Genomic_DNA"/>
</dbReference>
<protein>
    <submittedName>
        <fullName evidence="2">Uncharacterized protein</fullName>
    </submittedName>
</protein>
<keyword evidence="1" id="KW-1133">Transmembrane helix</keyword>
<feature type="transmembrane region" description="Helical" evidence="1">
    <location>
        <begin position="33"/>
        <end position="56"/>
    </location>
</feature>
<evidence type="ECO:0000256" key="1">
    <source>
        <dbReference type="SAM" id="Phobius"/>
    </source>
</evidence>
<keyword evidence="3" id="KW-1185">Reference proteome</keyword>
<keyword evidence="1" id="KW-0812">Transmembrane</keyword>
<keyword evidence="1" id="KW-0472">Membrane</keyword>
<reference evidence="2 3" key="1">
    <citation type="submission" date="2024-02" db="EMBL/GenBank/DDBJ databases">
        <authorList>
            <person name="Daric V."/>
            <person name="Darras S."/>
        </authorList>
    </citation>
    <scope>NUCLEOTIDE SEQUENCE [LARGE SCALE GENOMIC DNA]</scope>
</reference>
<evidence type="ECO:0000313" key="3">
    <source>
        <dbReference type="Proteomes" id="UP001642483"/>
    </source>
</evidence>
<proteinExistence type="predicted"/>
<evidence type="ECO:0000313" key="2">
    <source>
        <dbReference type="EMBL" id="CAK8674934.1"/>
    </source>
</evidence>
<comment type="caution">
    <text evidence="2">The sequence shown here is derived from an EMBL/GenBank/DDBJ whole genome shotgun (WGS) entry which is preliminary data.</text>
</comment>
<gene>
    <name evidence="2" type="ORF">CVLEPA_LOCUS4582</name>
</gene>
<sequence length="114" mass="13130">MEKQLIMQQLFSICNGKCLRFAHGYNDLTILKVIGLCSIFITMHLHLFIVLTNGWMGGTGGFIAKRRSCYTADVDHQHNFLPLYFQQEVKTWPTTFSDAQLDVFSLIIFEPMHS</sequence>
<dbReference type="Proteomes" id="UP001642483">
    <property type="component" value="Unassembled WGS sequence"/>
</dbReference>
<name>A0ABP0F5E6_CLALP</name>
<accession>A0ABP0F5E6</accession>
<organism evidence="2 3">
    <name type="scientific">Clavelina lepadiformis</name>
    <name type="common">Light-bulb sea squirt</name>
    <name type="synonym">Ascidia lepadiformis</name>
    <dbReference type="NCBI Taxonomy" id="159417"/>
    <lineage>
        <taxon>Eukaryota</taxon>
        <taxon>Metazoa</taxon>
        <taxon>Chordata</taxon>
        <taxon>Tunicata</taxon>
        <taxon>Ascidiacea</taxon>
        <taxon>Aplousobranchia</taxon>
        <taxon>Clavelinidae</taxon>
        <taxon>Clavelina</taxon>
    </lineage>
</organism>